<dbReference type="PANTHER" id="PTHR45431:SF3">
    <property type="entry name" value="RHODANESE-LIKE DOMAIN-CONTAINING PROTEIN 15, CHLOROPLASTIC"/>
    <property type="match status" value="1"/>
</dbReference>
<accession>A0A8T0GR07</accession>
<dbReference type="AlphaFoldDB" id="A0A8T0GR07"/>
<dbReference type="EMBL" id="CM026430">
    <property type="protein sequence ID" value="KAG0562066.1"/>
    <property type="molecule type" value="Genomic_DNA"/>
</dbReference>
<dbReference type="PANTHER" id="PTHR45431">
    <property type="entry name" value="RHODANESE-LIKE DOMAIN-CONTAINING PROTEIN 15, CHLOROPLASTIC"/>
    <property type="match status" value="1"/>
</dbReference>
<proteinExistence type="predicted"/>
<name>A0A8T0GR07_CERPU</name>
<sequence>MSLLSASIRTPVAAVARHSEAPSAVEGVSSRAATRGNLFRRSSQDSFRKASVQSTCRNFVRVSRLQVSARQAEDAIRSVPVQVAHELINAGHRCLDVRTREEFVAGHVEGAVNIPYLLKVGPGMTKNHRFLEEVEGEFGKDDELVVSCQSGRRSMMAAAELRAANFTGITDMGGGYLAWKESGLPTVHQKRTPSPTV</sequence>
<reference evidence="2" key="1">
    <citation type="submission" date="2020-06" db="EMBL/GenBank/DDBJ databases">
        <title>WGS assembly of Ceratodon purpureus strain R40.</title>
        <authorList>
            <person name="Carey S.B."/>
            <person name="Jenkins J."/>
            <person name="Shu S."/>
            <person name="Lovell J.T."/>
            <person name="Sreedasyam A."/>
            <person name="Maumus F."/>
            <person name="Tiley G.P."/>
            <person name="Fernandez-Pozo N."/>
            <person name="Barry K."/>
            <person name="Chen C."/>
            <person name="Wang M."/>
            <person name="Lipzen A."/>
            <person name="Daum C."/>
            <person name="Saski C.A."/>
            <person name="Payton A.C."/>
            <person name="Mcbreen J.C."/>
            <person name="Conrad R.E."/>
            <person name="Kollar L.M."/>
            <person name="Olsson S."/>
            <person name="Huttunen S."/>
            <person name="Landis J.B."/>
            <person name="Wickett N.J."/>
            <person name="Johnson M.G."/>
            <person name="Rensing S.A."/>
            <person name="Grimwood J."/>
            <person name="Schmutz J."/>
            <person name="Mcdaniel S.F."/>
        </authorList>
    </citation>
    <scope>NUCLEOTIDE SEQUENCE</scope>
    <source>
        <strain evidence="2">R40</strain>
    </source>
</reference>
<dbReference type="Pfam" id="PF00581">
    <property type="entry name" value="Rhodanese"/>
    <property type="match status" value="1"/>
</dbReference>
<protein>
    <recommendedName>
        <fullName evidence="1">Rhodanese domain-containing protein</fullName>
    </recommendedName>
</protein>
<dbReference type="InterPro" id="IPR001763">
    <property type="entry name" value="Rhodanese-like_dom"/>
</dbReference>
<dbReference type="InterPro" id="IPR052367">
    <property type="entry name" value="Thiosulfate_ST/Rhodanese-like"/>
</dbReference>
<evidence type="ECO:0000259" key="1">
    <source>
        <dbReference type="PROSITE" id="PS50206"/>
    </source>
</evidence>
<dbReference type="SUPFAM" id="SSF52821">
    <property type="entry name" value="Rhodanese/Cell cycle control phosphatase"/>
    <property type="match status" value="1"/>
</dbReference>
<dbReference type="Gene3D" id="3.40.250.10">
    <property type="entry name" value="Rhodanese-like domain"/>
    <property type="match status" value="1"/>
</dbReference>
<gene>
    <name evidence="2" type="ORF">KC19_9G115200</name>
</gene>
<organism evidence="2 3">
    <name type="scientific">Ceratodon purpureus</name>
    <name type="common">Fire moss</name>
    <name type="synonym">Dicranum purpureum</name>
    <dbReference type="NCBI Taxonomy" id="3225"/>
    <lineage>
        <taxon>Eukaryota</taxon>
        <taxon>Viridiplantae</taxon>
        <taxon>Streptophyta</taxon>
        <taxon>Embryophyta</taxon>
        <taxon>Bryophyta</taxon>
        <taxon>Bryophytina</taxon>
        <taxon>Bryopsida</taxon>
        <taxon>Dicranidae</taxon>
        <taxon>Pseudoditrichales</taxon>
        <taxon>Ditrichaceae</taxon>
        <taxon>Ceratodon</taxon>
    </lineage>
</organism>
<dbReference type="Proteomes" id="UP000822688">
    <property type="component" value="Chromosome 9"/>
</dbReference>
<dbReference type="CDD" id="cd00158">
    <property type="entry name" value="RHOD"/>
    <property type="match status" value="1"/>
</dbReference>
<feature type="domain" description="Rhodanese" evidence="1">
    <location>
        <begin position="88"/>
        <end position="188"/>
    </location>
</feature>
<dbReference type="SMART" id="SM00450">
    <property type="entry name" value="RHOD"/>
    <property type="match status" value="1"/>
</dbReference>
<evidence type="ECO:0000313" key="2">
    <source>
        <dbReference type="EMBL" id="KAG0562066.1"/>
    </source>
</evidence>
<keyword evidence="3" id="KW-1185">Reference proteome</keyword>
<dbReference type="PROSITE" id="PS50206">
    <property type="entry name" value="RHODANESE_3"/>
    <property type="match status" value="1"/>
</dbReference>
<dbReference type="InterPro" id="IPR036873">
    <property type="entry name" value="Rhodanese-like_dom_sf"/>
</dbReference>
<comment type="caution">
    <text evidence="2">The sequence shown here is derived from an EMBL/GenBank/DDBJ whole genome shotgun (WGS) entry which is preliminary data.</text>
</comment>
<evidence type="ECO:0000313" key="3">
    <source>
        <dbReference type="Proteomes" id="UP000822688"/>
    </source>
</evidence>